<keyword evidence="1" id="KW-0732">Signal</keyword>
<reference evidence="2 3" key="1">
    <citation type="submission" date="2023-02" db="EMBL/GenBank/DDBJ databases">
        <title>Genome sequence of Novosphingobium humi KACC 19094.</title>
        <authorList>
            <person name="Kim S."/>
            <person name="Heo J."/>
            <person name="Kwon S.-W."/>
        </authorList>
    </citation>
    <scope>NUCLEOTIDE SEQUENCE [LARGE SCALE GENOMIC DNA]</scope>
    <source>
        <strain evidence="2 3">KACC 19094</strain>
    </source>
</reference>
<dbReference type="SUPFAM" id="SSF56935">
    <property type="entry name" value="Porins"/>
    <property type="match status" value="1"/>
</dbReference>
<organism evidence="2 3">
    <name type="scientific">Novosphingobium humi</name>
    <dbReference type="NCBI Taxonomy" id="2282397"/>
    <lineage>
        <taxon>Bacteria</taxon>
        <taxon>Pseudomonadati</taxon>
        <taxon>Pseudomonadota</taxon>
        <taxon>Alphaproteobacteria</taxon>
        <taxon>Sphingomonadales</taxon>
        <taxon>Sphingomonadaceae</taxon>
        <taxon>Novosphingobium</taxon>
    </lineage>
</organism>
<proteinExistence type="predicted"/>
<evidence type="ECO:0008006" key="4">
    <source>
        <dbReference type="Google" id="ProtNLM"/>
    </source>
</evidence>
<evidence type="ECO:0000313" key="3">
    <source>
        <dbReference type="Proteomes" id="UP001218231"/>
    </source>
</evidence>
<protein>
    <recommendedName>
        <fullName evidence="4">TonB-dependent Receptor Plug Domain</fullName>
    </recommendedName>
</protein>
<feature type="chain" id="PRO_5045505045" description="TonB-dependent Receptor Plug Domain" evidence="1">
    <location>
        <begin position="27"/>
        <end position="123"/>
    </location>
</feature>
<dbReference type="EMBL" id="CP117417">
    <property type="protein sequence ID" value="WCT76215.1"/>
    <property type="molecule type" value="Genomic_DNA"/>
</dbReference>
<keyword evidence="3" id="KW-1185">Reference proteome</keyword>
<dbReference type="Proteomes" id="UP001218231">
    <property type="component" value="Chromosome"/>
</dbReference>
<evidence type="ECO:0000313" key="2">
    <source>
        <dbReference type="EMBL" id="WCT76215.1"/>
    </source>
</evidence>
<sequence>MHFKMRFIVQSSVLAVALSCAQSAYAQEAKPDAEIIVTGSSIEGVAPVGSNLVTVTRTDPEATGAQTAQQVLRTVPSVVGLQSAGQGAFGSADGSGANGAVGYDGLNANPLGRVVNIGLRTKF</sequence>
<accession>A0ABY7TTE1</accession>
<gene>
    <name evidence="2" type="ORF">PQ457_09650</name>
</gene>
<name>A0ABY7TTE1_9SPHN</name>
<dbReference type="InterPro" id="IPR037066">
    <property type="entry name" value="Plug_dom_sf"/>
</dbReference>
<evidence type="ECO:0000256" key="1">
    <source>
        <dbReference type="SAM" id="SignalP"/>
    </source>
</evidence>
<dbReference type="RefSeq" id="WP_273616666.1">
    <property type="nucleotide sequence ID" value="NZ_CP117417.1"/>
</dbReference>
<feature type="signal peptide" evidence="1">
    <location>
        <begin position="1"/>
        <end position="26"/>
    </location>
</feature>
<dbReference type="PROSITE" id="PS51257">
    <property type="entry name" value="PROKAR_LIPOPROTEIN"/>
    <property type="match status" value="1"/>
</dbReference>
<dbReference type="Gene3D" id="2.170.130.10">
    <property type="entry name" value="TonB-dependent receptor, plug domain"/>
    <property type="match status" value="1"/>
</dbReference>